<dbReference type="Proteomes" id="UP001174694">
    <property type="component" value="Unassembled WGS sequence"/>
</dbReference>
<dbReference type="PANTHER" id="PTHR11905">
    <property type="entry name" value="ADAM A DISINTEGRIN AND METALLOPROTEASE DOMAIN"/>
    <property type="match status" value="1"/>
</dbReference>
<reference evidence="10" key="1">
    <citation type="submission" date="2022-07" db="EMBL/GenBank/DDBJ databases">
        <title>Fungi with potential for degradation of polypropylene.</title>
        <authorList>
            <person name="Gostincar C."/>
        </authorList>
    </citation>
    <scope>NUCLEOTIDE SEQUENCE</scope>
    <source>
        <strain evidence="10">EXF-13308</strain>
    </source>
</reference>
<evidence type="ECO:0000256" key="6">
    <source>
        <dbReference type="SAM" id="Phobius"/>
    </source>
</evidence>
<feature type="transmembrane region" description="Helical" evidence="6">
    <location>
        <begin position="711"/>
        <end position="735"/>
    </location>
</feature>
<dbReference type="GO" id="GO:0046872">
    <property type="term" value="F:metal ion binding"/>
    <property type="evidence" value="ECO:0007669"/>
    <property type="project" value="UniProtKB-KW"/>
</dbReference>
<comment type="caution">
    <text evidence="10">The sequence shown here is derived from an EMBL/GenBank/DDBJ whole genome shotgun (WGS) entry which is preliminary data.</text>
</comment>
<dbReference type="AlphaFoldDB" id="A0AA38RKX8"/>
<keyword evidence="1" id="KW-1015">Disulfide bond</keyword>
<dbReference type="SMART" id="SM00050">
    <property type="entry name" value="DISIN"/>
    <property type="match status" value="1"/>
</dbReference>
<keyword evidence="4" id="KW-0862">Zinc</keyword>
<dbReference type="InterPro" id="IPR034028">
    <property type="entry name" value="ZnMc_ADAM_fungal"/>
</dbReference>
<dbReference type="InterPro" id="IPR001590">
    <property type="entry name" value="Peptidase_M12B"/>
</dbReference>
<dbReference type="GO" id="GO:0006508">
    <property type="term" value="P:proteolysis"/>
    <property type="evidence" value="ECO:0007669"/>
    <property type="project" value="InterPro"/>
</dbReference>
<keyword evidence="6" id="KW-0812">Transmembrane</keyword>
<proteinExistence type="predicted"/>
<evidence type="ECO:0000256" key="5">
    <source>
        <dbReference type="SAM" id="MobiDB-lite"/>
    </source>
</evidence>
<keyword evidence="6" id="KW-1133">Transmembrane helix</keyword>
<dbReference type="InterPro" id="IPR024079">
    <property type="entry name" value="MetalloPept_cat_dom_sf"/>
</dbReference>
<dbReference type="GO" id="GO:0004222">
    <property type="term" value="F:metalloendopeptidase activity"/>
    <property type="evidence" value="ECO:0007669"/>
    <property type="project" value="InterPro"/>
</dbReference>
<feature type="binding site" evidence="4">
    <location>
        <position position="443"/>
    </location>
    <ligand>
        <name>Zn(2+)</name>
        <dbReference type="ChEBI" id="CHEBI:29105"/>
        <note>catalytic</note>
    </ligand>
</feature>
<protein>
    <recommendedName>
        <fullName evidence="3">Disintegrin and metalloproteinase domain-containing protein B</fullName>
    </recommendedName>
</protein>
<feature type="region of interest" description="Disordered" evidence="5">
    <location>
        <begin position="762"/>
        <end position="809"/>
    </location>
</feature>
<gene>
    <name evidence="10" type="ORF">NKR23_g7629</name>
</gene>
<dbReference type="PROSITE" id="PS50215">
    <property type="entry name" value="ADAM_MEPRO"/>
    <property type="match status" value="1"/>
</dbReference>
<feature type="binding site" evidence="4">
    <location>
        <position position="437"/>
    </location>
    <ligand>
        <name>Zn(2+)</name>
        <dbReference type="ChEBI" id="CHEBI:29105"/>
        <note>catalytic</note>
    </ligand>
</feature>
<evidence type="ECO:0000313" key="10">
    <source>
        <dbReference type="EMBL" id="KAJ9141844.1"/>
    </source>
</evidence>
<keyword evidence="4" id="KW-0479">Metal-binding</keyword>
<evidence type="ECO:0000256" key="2">
    <source>
        <dbReference type="ARBA" id="ARBA00056552"/>
    </source>
</evidence>
<feature type="binding site" evidence="4">
    <location>
        <position position="433"/>
    </location>
    <ligand>
        <name>Zn(2+)</name>
        <dbReference type="ChEBI" id="CHEBI:29105"/>
        <note>catalytic</note>
    </ligand>
</feature>
<accession>A0AA38RKX8</accession>
<feature type="active site" evidence="4">
    <location>
        <position position="434"/>
    </location>
</feature>
<dbReference type="FunFam" id="4.10.70.10:FF:000003">
    <property type="entry name" value="Disintegrin and metalloproteinase domain-containing protein 17"/>
    <property type="match status" value="1"/>
</dbReference>
<keyword evidence="7" id="KW-0732">Signal</keyword>
<feature type="domain" description="Peptidase M12B" evidence="9">
    <location>
        <begin position="279"/>
        <end position="495"/>
    </location>
</feature>
<dbReference type="Gene3D" id="4.10.70.10">
    <property type="entry name" value="Disintegrin domain"/>
    <property type="match status" value="1"/>
</dbReference>
<evidence type="ECO:0000256" key="3">
    <source>
        <dbReference type="ARBA" id="ARBA00074021"/>
    </source>
</evidence>
<evidence type="ECO:0000259" key="8">
    <source>
        <dbReference type="PROSITE" id="PS50214"/>
    </source>
</evidence>
<dbReference type="InterPro" id="IPR001762">
    <property type="entry name" value="Disintegrin_dom"/>
</dbReference>
<feature type="chain" id="PRO_5041242843" description="Disintegrin and metalloproteinase domain-containing protein B" evidence="7">
    <location>
        <begin position="24"/>
        <end position="809"/>
    </location>
</feature>
<comment type="function">
    <text evidence="2">Probable zinc protease.</text>
</comment>
<dbReference type="InterPro" id="IPR036436">
    <property type="entry name" value="Disintegrin_dom_sf"/>
</dbReference>
<dbReference type="SUPFAM" id="SSF57552">
    <property type="entry name" value="Blood coagulation inhibitor (disintegrin)"/>
    <property type="match status" value="1"/>
</dbReference>
<dbReference type="PROSITE" id="PS50214">
    <property type="entry name" value="DISINTEGRIN_2"/>
    <property type="match status" value="1"/>
</dbReference>
<dbReference type="CDD" id="cd04271">
    <property type="entry name" value="ZnMc_ADAM_fungal"/>
    <property type="match status" value="1"/>
</dbReference>
<evidence type="ECO:0000313" key="11">
    <source>
        <dbReference type="Proteomes" id="UP001174694"/>
    </source>
</evidence>
<dbReference type="EMBL" id="JANBVO010000024">
    <property type="protein sequence ID" value="KAJ9141844.1"/>
    <property type="molecule type" value="Genomic_DNA"/>
</dbReference>
<evidence type="ECO:0000256" key="7">
    <source>
        <dbReference type="SAM" id="SignalP"/>
    </source>
</evidence>
<evidence type="ECO:0000256" key="4">
    <source>
        <dbReference type="PROSITE-ProRule" id="PRU00276"/>
    </source>
</evidence>
<dbReference type="Gene3D" id="3.40.390.10">
    <property type="entry name" value="Collagenase (Catalytic Domain)"/>
    <property type="match status" value="1"/>
</dbReference>
<keyword evidence="11" id="KW-1185">Reference proteome</keyword>
<comment type="caution">
    <text evidence="4">Lacks conserved residue(s) required for the propagation of feature annotation.</text>
</comment>
<dbReference type="Pfam" id="PF13688">
    <property type="entry name" value="Reprolysin_5"/>
    <property type="match status" value="1"/>
</dbReference>
<feature type="domain" description="Disintegrin" evidence="8">
    <location>
        <begin position="520"/>
        <end position="610"/>
    </location>
</feature>
<evidence type="ECO:0000259" key="9">
    <source>
        <dbReference type="PROSITE" id="PS50215"/>
    </source>
</evidence>
<dbReference type="SUPFAM" id="SSF55486">
    <property type="entry name" value="Metalloproteases ('zincins'), catalytic domain"/>
    <property type="match status" value="1"/>
</dbReference>
<sequence>MFFLRPVAGILATAGLLLHSATADSTERNPLRHVSRLSEPVLNTHNPSHRVHAYSSFDVTFSIPDRQQKFRLSLEPNHDILAEDATIHYLAPDGSIRAVEPVERSDHRVFKGEAFILREGRTGWTHGGWARVAVHRDGNQPVFEGAFRIDGDHHHIQTSTNYRQTRHRDDPEIDEEEDEYMVVWRDSDIIGNMVYDHDELKRDLASRASCTSDELSFNIDESHPVYRSLDVRSDTGGFWSSMASNTLFGRQIDGTTSGNGAGVNLSSTIGQTQGCPTARKVALVGIATDCTYTGKFNSSSAVSQNIIQQINSASQVYESTFNISLGIQNLTISDAACPATAPSSAPWNIACSNSVTITDRLNLFSAWRGQHNDTNAYWTLLSTCNTDSAVGLAWLGQVCVSGSSTSSSNGQNETVAAANVVVRTSTEWQVIAHETGHTFGAVHDCVASTCSDGTATKQQCCPLSSTSCDASGQFIMNPSTGDGITQFSPCSVGNICSAIGRQSVKIGCLTNNRDVNTITGSQCGNGIVESGEDCDCGGTEGCGTNSCCDPDTCKFTTNSVCDPSNEECCTSQCQFASNGTVCRSSTGVCDPAETCTGSSSACPADVNAPDGTSCGSGSLQCASGQCTSRDLQCKTLMGSLTTGNDTYACSSQGCQLSCASPEFGANVCYTMMQNFLDGTPCQGGGRCNNGNCDGSSLGKEIGSWIQENKKIVIPVATVVGCLILLAVVSCCWTAYRRRGRRARKVNKTAPVGPPPPYQPGGWYAGPVGWGGGPQQQQQQMMSPPPPVAQRSRQGDGMWPPARSMSARYA</sequence>
<dbReference type="PANTHER" id="PTHR11905:SF159">
    <property type="entry name" value="ADAM METALLOPROTEASE"/>
    <property type="match status" value="1"/>
</dbReference>
<feature type="signal peptide" evidence="7">
    <location>
        <begin position="1"/>
        <end position="23"/>
    </location>
</feature>
<name>A0AA38RKX8_9PEZI</name>
<evidence type="ECO:0000256" key="1">
    <source>
        <dbReference type="ARBA" id="ARBA00023157"/>
    </source>
</evidence>
<organism evidence="10 11">
    <name type="scientific">Pleurostoma richardsiae</name>
    <dbReference type="NCBI Taxonomy" id="41990"/>
    <lineage>
        <taxon>Eukaryota</taxon>
        <taxon>Fungi</taxon>
        <taxon>Dikarya</taxon>
        <taxon>Ascomycota</taxon>
        <taxon>Pezizomycotina</taxon>
        <taxon>Sordariomycetes</taxon>
        <taxon>Sordariomycetidae</taxon>
        <taxon>Calosphaeriales</taxon>
        <taxon>Pleurostomataceae</taxon>
        <taxon>Pleurostoma</taxon>
    </lineage>
</organism>
<dbReference type="Pfam" id="PF00200">
    <property type="entry name" value="Disintegrin"/>
    <property type="match status" value="1"/>
</dbReference>
<keyword evidence="6" id="KW-0472">Membrane</keyword>